<feature type="transmembrane region" description="Helical" evidence="5">
    <location>
        <begin position="154"/>
        <end position="179"/>
    </location>
</feature>
<evidence type="ECO:0000256" key="3">
    <source>
        <dbReference type="ARBA" id="ARBA00022989"/>
    </source>
</evidence>
<keyword evidence="4 5" id="KW-0472">Membrane</keyword>
<dbReference type="EMBL" id="MAAO01000005">
    <property type="protein sequence ID" value="OUR97794.1"/>
    <property type="molecule type" value="Genomic_DNA"/>
</dbReference>
<comment type="subcellular location">
    <subcellularLocation>
        <location evidence="1">Membrane</location>
        <topology evidence="1">Multi-pass membrane protein</topology>
    </subcellularLocation>
</comment>
<dbReference type="PANTHER" id="PTHR12714:SF9">
    <property type="entry name" value="PROTEIN-S-ISOPRENYLCYSTEINE O-METHYLTRANSFERASE"/>
    <property type="match status" value="1"/>
</dbReference>
<dbReference type="Pfam" id="PF04140">
    <property type="entry name" value="ICMT"/>
    <property type="match status" value="1"/>
</dbReference>
<evidence type="ECO:0000256" key="5">
    <source>
        <dbReference type="SAM" id="Phobius"/>
    </source>
</evidence>
<reference evidence="7" key="1">
    <citation type="journal article" date="2017" name="Proc. Natl. Acad. Sci. U.S.A.">
        <title>Simulation of Deepwater Horizon oil plume reveals substrate specialization within a complex community of hydrocarbon-degraders.</title>
        <authorList>
            <person name="Hu P."/>
            <person name="Dubinsky E.A."/>
            <person name="Probst A.J."/>
            <person name="Wang J."/>
            <person name="Sieber C.M.K."/>
            <person name="Tom L.M."/>
            <person name="Gardinali P."/>
            <person name="Banfield J.F."/>
            <person name="Atlas R.M."/>
            <person name="Andersen G.L."/>
        </authorList>
    </citation>
    <scope>NUCLEOTIDE SEQUENCE [LARGE SCALE GENOMIC DNA]</scope>
</reference>
<feature type="transmembrane region" description="Helical" evidence="5">
    <location>
        <begin position="95"/>
        <end position="113"/>
    </location>
</feature>
<dbReference type="Proteomes" id="UP000196531">
    <property type="component" value="Unassembled WGS sequence"/>
</dbReference>
<evidence type="ECO:0000256" key="1">
    <source>
        <dbReference type="ARBA" id="ARBA00004141"/>
    </source>
</evidence>
<evidence type="ECO:0000313" key="6">
    <source>
        <dbReference type="EMBL" id="OUR97794.1"/>
    </source>
</evidence>
<feature type="transmembrane region" description="Helical" evidence="5">
    <location>
        <begin position="66"/>
        <end position="83"/>
    </location>
</feature>
<organism evidence="6 7">
    <name type="scientific">Halobacteriovorax marinus</name>
    <dbReference type="NCBI Taxonomy" id="97084"/>
    <lineage>
        <taxon>Bacteria</taxon>
        <taxon>Pseudomonadati</taxon>
        <taxon>Bdellovibrionota</taxon>
        <taxon>Bacteriovoracia</taxon>
        <taxon>Bacteriovoracales</taxon>
        <taxon>Halobacteriovoraceae</taxon>
        <taxon>Halobacteriovorax</taxon>
    </lineage>
</organism>
<accession>A0A1Y5FDL3</accession>
<name>A0A1Y5FDL3_9BACT</name>
<dbReference type="InterPro" id="IPR007269">
    <property type="entry name" value="ICMT_MeTrfase"/>
</dbReference>
<dbReference type="GO" id="GO:0016020">
    <property type="term" value="C:membrane"/>
    <property type="evidence" value="ECO:0007669"/>
    <property type="project" value="UniProtKB-SubCell"/>
</dbReference>
<protein>
    <recommendedName>
        <fullName evidence="8">Protein-S-isoprenylcysteine O-methyltransferase</fullName>
    </recommendedName>
</protein>
<dbReference type="AlphaFoldDB" id="A0A1Y5FDL3"/>
<evidence type="ECO:0000313" key="7">
    <source>
        <dbReference type="Proteomes" id="UP000196531"/>
    </source>
</evidence>
<proteinExistence type="predicted"/>
<dbReference type="GO" id="GO:0004671">
    <property type="term" value="F:protein C-terminal S-isoprenylcysteine carboxyl O-methyltransferase activity"/>
    <property type="evidence" value="ECO:0007669"/>
    <property type="project" value="InterPro"/>
</dbReference>
<gene>
    <name evidence="6" type="ORF">A9Q84_06230</name>
</gene>
<keyword evidence="3 5" id="KW-1133">Transmembrane helix</keyword>
<evidence type="ECO:0000256" key="4">
    <source>
        <dbReference type="ARBA" id="ARBA00023136"/>
    </source>
</evidence>
<evidence type="ECO:0000256" key="2">
    <source>
        <dbReference type="ARBA" id="ARBA00022692"/>
    </source>
</evidence>
<dbReference type="Gene3D" id="1.20.120.1630">
    <property type="match status" value="1"/>
</dbReference>
<sequence>MKKGFLGLILALIFVGAFSLIESSIWTNSKIHVLIAIAVMASVYQPSYSPFKKAANDKDQGTALQIIWSIYISQFLCLFEAIYFKYPSSMEWSPYAIAATVLAVFGLILRSWAYKELGDFFTWHINVESDQKVVKSGPYKVVCHPSYTGAFMTYFFTCIMLHSFFAAGASFILMFFCFYRRISYEEKEMIKELGEEYESFCNSRSKLIPFIW</sequence>
<evidence type="ECO:0008006" key="8">
    <source>
        <dbReference type="Google" id="ProtNLM"/>
    </source>
</evidence>
<keyword evidence="2 5" id="KW-0812">Transmembrane</keyword>
<dbReference type="PANTHER" id="PTHR12714">
    <property type="entry name" value="PROTEIN-S ISOPRENYLCYSTEINE O-METHYLTRANSFERASE"/>
    <property type="match status" value="1"/>
</dbReference>
<comment type="caution">
    <text evidence="6">The sequence shown here is derived from an EMBL/GenBank/DDBJ whole genome shotgun (WGS) entry which is preliminary data.</text>
</comment>